<evidence type="ECO:0000313" key="3">
    <source>
        <dbReference type="EMBL" id="SDQ09144.1"/>
    </source>
</evidence>
<feature type="domain" description="PucR C-terminal helix-turn-helix" evidence="2">
    <location>
        <begin position="459"/>
        <end position="517"/>
    </location>
</feature>
<dbReference type="eggNOG" id="COG2508">
    <property type="taxonomic scope" value="Bacteria"/>
</dbReference>
<accession>A0A1H0Y1V1</accession>
<dbReference type="InterPro" id="IPR025736">
    <property type="entry name" value="PucR_C-HTH_dom"/>
</dbReference>
<dbReference type="PANTHER" id="PTHR33744">
    <property type="entry name" value="CARBOHYDRATE DIACID REGULATOR"/>
    <property type="match status" value="1"/>
</dbReference>
<protein>
    <submittedName>
        <fullName evidence="3">Purine catabolism regulatory protein</fullName>
    </submittedName>
</protein>
<name>A0A1H0Y1V1_9MICO</name>
<dbReference type="InterPro" id="IPR042070">
    <property type="entry name" value="PucR_C-HTH_sf"/>
</dbReference>
<proteinExistence type="predicted"/>
<reference evidence="3 4" key="1">
    <citation type="submission" date="2016-10" db="EMBL/GenBank/DDBJ databases">
        <authorList>
            <person name="de Groot N.N."/>
        </authorList>
    </citation>
    <scope>NUCLEOTIDE SEQUENCE [LARGE SCALE GENOMIC DNA]</scope>
    <source>
        <strain evidence="3 4">DSM 22788</strain>
    </source>
</reference>
<sequence>MHDRCAPAPPGAQRYLEDESISMPQHMNSTRNARGQLTIAELVSMPHLGLELAAGAAGLERRVQWTHTSELEDPGPWLEGGELLIVNGFGIPEDGPGQTQYVRRLAQHRLAGVAVSVRAPALTHEMLAVADELGFPVMRIPRQVPFIELSYLVANASERSARDRLSRHLRIFETLRLRNTSDSDVAGIYRQLEQIAGYRLALISPAGQALLAEWPWVPDVDWGDALESVDLRVVPDGYVVPLFVDDRVTAYLVGIEHDGSSPEGLAALQHVSTLAALDAIEDQRRREAAHRTGASAFARALEASGPEGEAEQLLHEAGLARDTPFRVVAFGPIPHALPEARARDWLADRQIRHALLRRDQLIGVLQCSDERLVELGVALDVPIGASPRSAVVSEIPRLLRQARWSLSLAGESATAEVVFTEKQLGLARWLNPDARTLERLAEDTLRPVLEHDASQGSELFHSLAVFFRHHGRMRAAASALFVHEHTLRYRLNRVEQLTGKNLKNYRELFELWLAVEAHALVVRADEE</sequence>
<evidence type="ECO:0000313" key="4">
    <source>
        <dbReference type="Proteomes" id="UP000182690"/>
    </source>
</evidence>
<dbReference type="Pfam" id="PF07905">
    <property type="entry name" value="PucR"/>
    <property type="match status" value="1"/>
</dbReference>
<evidence type="ECO:0000259" key="1">
    <source>
        <dbReference type="Pfam" id="PF07905"/>
    </source>
</evidence>
<gene>
    <name evidence="3" type="ORF">SAMN04488565_0440</name>
</gene>
<dbReference type="InterPro" id="IPR051448">
    <property type="entry name" value="CdaR-like_regulators"/>
</dbReference>
<dbReference type="InterPro" id="IPR012914">
    <property type="entry name" value="PucR_dom"/>
</dbReference>
<feature type="domain" description="Purine catabolism PurC-like" evidence="1">
    <location>
        <begin position="41"/>
        <end position="153"/>
    </location>
</feature>
<dbReference type="Pfam" id="PF13556">
    <property type="entry name" value="HTH_30"/>
    <property type="match status" value="1"/>
</dbReference>
<dbReference type="OrthoDB" id="3190266at2"/>
<dbReference type="Gene3D" id="1.10.10.2840">
    <property type="entry name" value="PucR C-terminal helix-turn-helix domain"/>
    <property type="match status" value="1"/>
</dbReference>
<organism evidence="3 4">
    <name type="scientific">Leucobacter chromiiresistens</name>
    <dbReference type="NCBI Taxonomy" id="1079994"/>
    <lineage>
        <taxon>Bacteria</taxon>
        <taxon>Bacillati</taxon>
        <taxon>Actinomycetota</taxon>
        <taxon>Actinomycetes</taxon>
        <taxon>Micrococcales</taxon>
        <taxon>Microbacteriaceae</taxon>
        <taxon>Leucobacter</taxon>
    </lineage>
</organism>
<dbReference type="STRING" id="1079994.SAMN04488565_0440"/>
<dbReference type="Proteomes" id="UP000182690">
    <property type="component" value="Unassembled WGS sequence"/>
</dbReference>
<dbReference type="AlphaFoldDB" id="A0A1H0Y1V1"/>
<dbReference type="EMBL" id="FNKB01000001">
    <property type="protein sequence ID" value="SDQ09144.1"/>
    <property type="molecule type" value="Genomic_DNA"/>
</dbReference>
<dbReference type="PANTHER" id="PTHR33744:SF1">
    <property type="entry name" value="DNA-BINDING TRANSCRIPTIONAL ACTIVATOR ADER"/>
    <property type="match status" value="1"/>
</dbReference>
<evidence type="ECO:0000259" key="2">
    <source>
        <dbReference type="Pfam" id="PF13556"/>
    </source>
</evidence>